<evidence type="ECO:0000313" key="2">
    <source>
        <dbReference type="Proteomes" id="UP000692954"/>
    </source>
</evidence>
<protein>
    <submittedName>
        <fullName evidence="1">Uncharacterized protein</fullName>
    </submittedName>
</protein>
<dbReference type="AlphaFoldDB" id="A0A8S1KNI3"/>
<reference evidence="1" key="1">
    <citation type="submission" date="2021-01" db="EMBL/GenBank/DDBJ databases">
        <authorList>
            <consortium name="Genoscope - CEA"/>
            <person name="William W."/>
        </authorList>
    </citation>
    <scope>NUCLEOTIDE SEQUENCE</scope>
</reference>
<organism evidence="1 2">
    <name type="scientific">Paramecium sonneborni</name>
    <dbReference type="NCBI Taxonomy" id="65129"/>
    <lineage>
        <taxon>Eukaryota</taxon>
        <taxon>Sar</taxon>
        <taxon>Alveolata</taxon>
        <taxon>Ciliophora</taxon>
        <taxon>Intramacronucleata</taxon>
        <taxon>Oligohymenophorea</taxon>
        <taxon>Peniculida</taxon>
        <taxon>Parameciidae</taxon>
        <taxon>Paramecium</taxon>
    </lineage>
</organism>
<proteinExistence type="predicted"/>
<accession>A0A8S1KNI3</accession>
<name>A0A8S1KNI3_9CILI</name>
<comment type="caution">
    <text evidence="1">The sequence shown here is derived from an EMBL/GenBank/DDBJ whole genome shotgun (WGS) entry which is preliminary data.</text>
</comment>
<evidence type="ECO:0000313" key="1">
    <source>
        <dbReference type="EMBL" id="CAD8055295.1"/>
    </source>
</evidence>
<keyword evidence="2" id="KW-1185">Reference proteome</keyword>
<dbReference type="EMBL" id="CAJJDN010000009">
    <property type="protein sequence ID" value="CAD8055295.1"/>
    <property type="molecule type" value="Genomic_DNA"/>
</dbReference>
<dbReference type="Proteomes" id="UP000692954">
    <property type="component" value="Unassembled WGS sequence"/>
</dbReference>
<gene>
    <name evidence="1" type="ORF">PSON_ATCC_30995.1.T0090171</name>
</gene>
<sequence>MTKLNKILNQFQIISGIGSFNEFAINFNGIKDKYQFINFNTKEFDNQYPDTKHNLSQLHHSHHLNLI</sequence>